<dbReference type="PANTHER" id="PTHR46558">
    <property type="entry name" value="TRACRIPTIONAL REGULATORY PROTEIN-RELATED-RELATED"/>
    <property type="match status" value="1"/>
</dbReference>
<sequence>MMGQRIRTYREKKEWTQDVLGEKVRLTRSSIANIELGKQKVPLSTIYLIAHTLQVEIFDILPSMKEITTDDINLIDHLVNTDEFTDEQLSWVSGIIKKGLNEG</sequence>
<keyword evidence="1" id="KW-0238">DNA-binding</keyword>
<accession>A0ABX3GXH4</accession>
<keyword evidence="4" id="KW-1185">Reference proteome</keyword>
<dbReference type="Proteomes" id="UP000187412">
    <property type="component" value="Unassembled WGS sequence"/>
</dbReference>
<evidence type="ECO:0000259" key="2">
    <source>
        <dbReference type="PROSITE" id="PS50943"/>
    </source>
</evidence>
<dbReference type="PROSITE" id="PS50943">
    <property type="entry name" value="HTH_CROC1"/>
    <property type="match status" value="1"/>
</dbReference>
<gene>
    <name evidence="3" type="ORF">BSK56_31055</name>
</gene>
<proteinExistence type="predicted"/>
<name>A0ABX3GXH4_PAEBO</name>
<organism evidence="3 4">
    <name type="scientific">Paenibacillus borealis</name>
    <dbReference type="NCBI Taxonomy" id="160799"/>
    <lineage>
        <taxon>Bacteria</taxon>
        <taxon>Bacillati</taxon>
        <taxon>Bacillota</taxon>
        <taxon>Bacilli</taxon>
        <taxon>Bacillales</taxon>
        <taxon>Paenibacillaceae</taxon>
        <taxon>Paenibacillus</taxon>
    </lineage>
</organism>
<dbReference type="Pfam" id="PF01381">
    <property type="entry name" value="HTH_3"/>
    <property type="match status" value="1"/>
</dbReference>
<feature type="domain" description="HTH cro/C1-type" evidence="2">
    <location>
        <begin position="6"/>
        <end position="60"/>
    </location>
</feature>
<protein>
    <recommendedName>
        <fullName evidence="2">HTH cro/C1-type domain-containing protein</fullName>
    </recommendedName>
</protein>
<dbReference type="CDD" id="cd00093">
    <property type="entry name" value="HTH_XRE"/>
    <property type="match status" value="1"/>
</dbReference>
<dbReference type="Gene3D" id="1.10.260.40">
    <property type="entry name" value="lambda repressor-like DNA-binding domains"/>
    <property type="match status" value="1"/>
</dbReference>
<evidence type="ECO:0000256" key="1">
    <source>
        <dbReference type="ARBA" id="ARBA00023125"/>
    </source>
</evidence>
<dbReference type="SMART" id="SM00530">
    <property type="entry name" value="HTH_XRE"/>
    <property type="match status" value="1"/>
</dbReference>
<evidence type="ECO:0000313" key="3">
    <source>
        <dbReference type="EMBL" id="OMD37678.1"/>
    </source>
</evidence>
<dbReference type="InterPro" id="IPR001387">
    <property type="entry name" value="Cro/C1-type_HTH"/>
</dbReference>
<dbReference type="InterPro" id="IPR010982">
    <property type="entry name" value="Lambda_DNA-bd_dom_sf"/>
</dbReference>
<dbReference type="SUPFAM" id="SSF47413">
    <property type="entry name" value="lambda repressor-like DNA-binding domains"/>
    <property type="match status" value="1"/>
</dbReference>
<comment type="caution">
    <text evidence="3">The sequence shown here is derived from an EMBL/GenBank/DDBJ whole genome shotgun (WGS) entry which is preliminary data.</text>
</comment>
<evidence type="ECO:0000313" key="4">
    <source>
        <dbReference type="Proteomes" id="UP000187412"/>
    </source>
</evidence>
<dbReference type="EMBL" id="MPTB01000066">
    <property type="protein sequence ID" value="OMD37678.1"/>
    <property type="molecule type" value="Genomic_DNA"/>
</dbReference>
<dbReference type="PANTHER" id="PTHR46558:SF4">
    <property type="entry name" value="DNA-BIDING PHAGE PROTEIN"/>
    <property type="match status" value="1"/>
</dbReference>
<reference evidence="3 4" key="1">
    <citation type="submission" date="2016-10" db="EMBL/GenBank/DDBJ databases">
        <title>Paenibacillus species isolates.</title>
        <authorList>
            <person name="Beno S.M."/>
        </authorList>
    </citation>
    <scope>NUCLEOTIDE SEQUENCE [LARGE SCALE GENOMIC DNA]</scope>
    <source>
        <strain evidence="3 4">FSL H7-0744</strain>
    </source>
</reference>